<dbReference type="STRING" id="1230097.A0A423XKA6"/>
<comment type="caution">
    <text evidence="4">The sequence shown here is derived from an EMBL/GenBank/DDBJ whole genome shotgun (WGS) entry which is preliminary data.</text>
</comment>
<dbReference type="InParanoid" id="A0A423XKA6"/>
<dbReference type="GO" id="GO:0006654">
    <property type="term" value="P:phosphatidic acid biosynthetic process"/>
    <property type="evidence" value="ECO:0007669"/>
    <property type="project" value="TreeGrafter"/>
</dbReference>
<dbReference type="EMBL" id="LKEB01000004">
    <property type="protein sequence ID" value="ROW16711.1"/>
    <property type="molecule type" value="Genomic_DNA"/>
</dbReference>
<evidence type="ECO:0000313" key="4">
    <source>
        <dbReference type="EMBL" id="ROW16711.1"/>
    </source>
</evidence>
<dbReference type="GO" id="GO:0005783">
    <property type="term" value="C:endoplasmic reticulum"/>
    <property type="evidence" value="ECO:0007669"/>
    <property type="project" value="TreeGrafter"/>
</dbReference>
<dbReference type="AlphaFoldDB" id="A0A423XKA6"/>
<dbReference type="SUPFAM" id="SSF51735">
    <property type="entry name" value="NAD(P)-binding Rossmann-fold domains"/>
    <property type="match status" value="1"/>
</dbReference>
<protein>
    <recommendedName>
        <fullName evidence="6">NAD(P)-binding protein</fullName>
    </recommendedName>
</protein>
<dbReference type="Proteomes" id="UP000285146">
    <property type="component" value="Unassembled WGS sequence"/>
</dbReference>
<dbReference type="GO" id="GO:0004806">
    <property type="term" value="F:triacylglycerol lipase activity"/>
    <property type="evidence" value="ECO:0007669"/>
    <property type="project" value="TreeGrafter"/>
</dbReference>
<dbReference type="PRINTS" id="PR00081">
    <property type="entry name" value="GDHRDH"/>
</dbReference>
<keyword evidence="5" id="KW-1185">Reference proteome</keyword>
<dbReference type="PRINTS" id="PR00080">
    <property type="entry name" value="SDRFAMILY"/>
</dbReference>
<dbReference type="FunCoup" id="A0A423XKA6">
    <property type="interactions" value="233"/>
</dbReference>
<dbReference type="InterPro" id="IPR002347">
    <property type="entry name" value="SDR_fam"/>
</dbReference>
<accession>A0A423XKA6</accession>
<evidence type="ECO:0000256" key="3">
    <source>
        <dbReference type="RuleBase" id="RU000363"/>
    </source>
</evidence>
<dbReference type="OrthoDB" id="2102561at2759"/>
<sequence length="280" mass="30188">MSPQKKTVLISGCSDGGIGSALAKAFHMAGYHVIATARNPAKMKSLVSLEIETLALDVTSQASVDAAAGKVSQLDVLVNNAGAEYLIPVVDIDIADAKALFDLNFWGHLSVIQAFIPLLLKSKGLIANHTSVGASTMLPYQGVYTASKAAFAMLSDTLRIELQPFEVKVVDLRTAVTKTNLVQNHAARAPTLPKGSIYEPAKEVVEKALRQEIFVGQGMDVDAWAQLTVRDLSQKKPPPVIWRGQGATMLWFYTMMPFGALDNWARKLVGLDAVEKIVKA</sequence>
<dbReference type="GO" id="GO:0000140">
    <property type="term" value="F:acylglycerone-phosphate reductase (NADP+) activity"/>
    <property type="evidence" value="ECO:0007669"/>
    <property type="project" value="TreeGrafter"/>
</dbReference>
<dbReference type="PANTHER" id="PTHR44169">
    <property type="entry name" value="NADPH-DEPENDENT 1-ACYLDIHYDROXYACETONE PHOSPHATE REDUCTASE"/>
    <property type="match status" value="1"/>
</dbReference>
<evidence type="ECO:0000256" key="2">
    <source>
        <dbReference type="ARBA" id="ARBA00023002"/>
    </source>
</evidence>
<gene>
    <name evidence="4" type="ORF">VPNG_01479</name>
</gene>
<dbReference type="GO" id="GO:0019433">
    <property type="term" value="P:triglyceride catabolic process"/>
    <property type="evidence" value="ECO:0007669"/>
    <property type="project" value="TreeGrafter"/>
</dbReference>
<keyword evidence="2" id="KW-0560">Oxidoreductase</keyword>
<reference evidence="4 5" key="1">
    <citation type="submission" date="2015-09" db="EMBL/GenBank/DDBJ databases">
        <title>Host preference determinants of Valsa canker pathogens revealed by comparative genomics.</title>
        <authorList>
            <person name="Yin Z."/>
            <person name="Huang L."/>
        </authorList>
    </citation>
    <scope>NUCLEOTIDE SEQUENCE [LARGE SCALE GENOMIC DNA]</scope>
    <source>
        <strain evidence="4 5">SXYLt</strain>
    </source>
</reference>
<evidence type="ECO:0008006" key="6">
    <source>
        <dbReference type="Google" id="ProtNLM"/>
    </source>
</evidence>
<organism evidence="4 5">
    <name type="scientific">Cytospora leucostoma</name>
    <dbReference type="NCBI Taxonomy" id="1230097"/>
    <lineage>
        <taxon>Eukaryota</taxon>
        <taxon>Fungi</taxon>
        <taxon>Dikarya</taxon>
        <taxon>Ascomycota</taxon>
        <taxon>Pezizomycotina</taxon>
        <taxon>Sordariomycetes</taxon>
        <taxon>Sordariomycetidae</taxon>
        <taxon>Diaporthales</taxon>
        <taxon>Cytosporaceae</taxon>
        <taxon>Cytospora</taxon>
    </lineage>
</organism>
<dbReference type="Gene3D" id="3.40.50.720">
    <property type="entry name" value="NAD(P)-binding Rossmann-like Domain"/>
    <property type="match status" value="1"/>
</dbReference>
<dbReference type="PANTHER" id="PTHR44169:SF6">
    <property type="entry name" value="NADPH-DEPENDENT 1-ACYLDIHYDROXYACETONE PHOSPHATE REDUCTASE"/>
    <property type="match status" value="1"/>
</dbReference>
<dbReference type="GO" id="GO:0005811">
    <property type="term" value="C:lipid droplet"/>
    <property type="evidence" value="ECO:0007669"/>
    <property type="project" value="TreeGrafter"/>
</dbReference>
<dbReference type="Pfam" id="PF00106">
    <property type="entry name" value="adh_short"/>
    <property type="match status" value="1"/>
</dbReference>
<name>A0A423XKA6_9PEZI</name>
<comment type="similarity">
    <text evidence="1 3">Belongs to the short-chain dehydrogenases/reductases (SDR) family.</text>
</comment>
<proteinExistence type="inferred from homology"/>
<evidence type="ECO:0000256" key="1">
    <source>
        <dbReference type="ARBA" id="ARBA00006484"/>
    </source>
</evidence>
<dbReference type="InterPro" id="IPR036291">
    <property type="entry name" value="NAD(P)-bd_dom_sf"/>
</dbReference>
<evidence type="ECO:0000313" key="5">
    <source>
        <dbReference type="Proteomes" id="UP000285146"/>
    </source>
</evidence>